<evidence type="ECO:0000256" key="4">
    <source>
        <dbReference type="PROSITE-ProRule" id="PRU00023"/>
    </source>
</evidence>
<feature type="compositionally biased region" description="Basic and acidic residues" evidence="7">
    <location>
        <begin position="656"/>
        <end position="676"/>
    </location>
</feature>
<feature type="repeat" description="ANK" evidence="4">
    <location>
        <begin position="1474"/>
        <end position="1506"/>
    </location>
</feature>
<dbReference type="InterPro" id="IPR001293">
    <property type="entry name" value="Znf_TRAF"/>
</dbReference>
<keyword evidence="1 5" id="KW-0479">Metal-binding</keyword>
<dbReference type="InParanoid" id="D7FW96"/>
<dbReference type="PANTHER" id="PTHR10131">
    <property type="entry name" value="TNF RECEPTOR ASSOCIATED FACTOR"/>
    <property type="match status" value="1"/>
</dbReference>
<feature type="compositionally biased region" description="Low complexity" evidence="7">
    <location>
        <begin position="1174"/>
        <end position="1184"/>
    </location>
</feature>
<dbReference type="EMBL" id="FN649727">
    <property type="protein sequence ID" value="CBJ25616.1"/>
    <property type="molecule type" value="Genomic_DNA"/>
</dbReference>
<feature type="zinc finger region" description="TRAF-type" evidence="5">
    <location>
        <begin position="1730"/>
        <end position="1774"/>
    </location>
</feature>
<evidence type="ECO:0000256" key="2">
    <source>
        <dbReference type="ARBA" id="ARBA00022771"/>
    </source>
</evidence>
<keyword evidence="2 5" id="KW-0863">Zinc-finger</keyword>
<dbReference type="PROSITE" id="PS50088">
    <property type="entry name" value="ANK_REPEAT"/>
    <property type="match status" value="4"/>
</dbReference>
<feature type="region of interest" description="Disordered" evidence="7">
    <location>
        <begin position="918"/>
        <end position="994"/>
    </location>
</feature>
<feature type="coiled-coil region" evidence="6">
    <location>
        <begin position="518"/>
        <end position="573"/>
    </location>
</feature>
<keyword evidence="3 5" id="KW-0862">Zinc</keyword>
<dbReference type="Gene3D" id="1.25.40.20">
    <property type="entry name" value="Ankyrin repeat-containing domain"/>
    <property type="match status" value="3"/>
</dbReference>
<name>D7FW96_ECTSI</name>
<dbReference type="SUPFAM" id="SSF48403">
    <property type="entry name" value="Ankyrin repeat"/>
    <property type="match status" value="2"/>
</dbReference>
<feature type="zinc finger region" description="TRAF-type" evidence="5">
    <location>
        <begin position="1647"/>
        <end position="1691"/>
    </location>
</feature>
<dbReference type="PROSITE" id="PS50145">
    <property type="entry name" value="ZF_TRAF"/>
    <property type="match status" value="8"/>
</dbReference>
<dbReference type="Pfam" id="PF00023">
    <property type="entry name" value="Ank"/>
    <property type="match status" value="1"/>
</dbReference>
<feature type="compositionally biased region" description="Low complexity" evidence="7">
    <location>
        <begin position="709"/>
        <end position="731"/>
    </location>
</feature>
<dbReference type="Pfam" id="PF12796">
    <property type="entry name" value="Ank_2"/>
    <property type="match status" value="2"/>
</dbReference>
<feature type="domain" description="TRAF-type" evidence="8">
    <location>
        <begin position="261"/>
        <end position="307"/>
    </location>
</feature>
<feature type="region of interest" description="Disordered" evidence="7">
    <location>
        <begin position="1499"/>
        <end position="1537"/>
    </location>
</feature>
<feature type="compositionally biased region" description="Basic and acidic residues" evidence="7">
    <location>
        <begin position="1214"/>
        <end position="1230"/>
    </location>
</feature>
<keyword evidence="10" id="KW-1185">Reference proteome</keyword>
<evidence type="ECO:0000256" key="7">
    <source>
        <dbReference type="SAM" id="MobiDB-lite"/>
    </source>
</evidence>
<feature type="region of interest" description="Disordered" evidence="7">
    <location>
        <begin position="1174"/>
        <end position="1230"/>
    </location>
</feature>
<feature type="domain" description="TRAF-type" evidence="8">
    <location>
        <begin position="87"/>
        <end position="131"/>
    </location>
</feature>
<evidence type="ECO:0000259" key="8">
    <source>
        <dbReference type="PROSITE" id="PS50145"/>
    </source>
</evidence>
<feature type="region of interest" description="Disordered" evidence="7">
    <location>
        <begin position="827"/>
        <end position="901"/>
    </location>
</feature>
<feature type="compositionally biased region" description="Acidic residues" evidence="7">
    <location>
        <begin position="965"/>
        <end position="985"/>
    </location>
</feature>
<feature type="compositionally biased region" description="Polar residues" evidence="7">
    <location>
        <begin position="938"/>
        <end position="953"/>
    </location>
</feature>
<feature type="compositionally biased region" description="Polar residues" evidence="7">
    <location>
        <begin position="864"/>
        <end position="885"/>
    </location>
</feature>
<organism evidence="9 10">
    <name type="scientific">Ectocarpus siliculosus</name>
    <name type="common">Brown alga</name>
    <name type="synonym">Conferva siliculosa</name>
    <dbReference type="NCBI Taxonomy" id="2880"/>
    <lineage>
        <taxon>Eukaryota</taxon>
        <taxon>Sar</taxon>
        <taxon>Stramenopiles</taxon>
        <taxon>Ochrophyta</taxon>
        <taxon>PX clade</taxon>
        <taxon>Phaeophyceae</taxon>
        <taxon>Ectocarpales</taxon>
        <taxon>Ectocarpaceae</taxon>
        <taxon>Ectocarpus</taxon>
    </lineage>
</organism>
<feature type="compositionally biased region" description="Basic and acidic residues" evidence="7">
    <location>
        <begin position="687"/>
        <end position="703"/>
    </location>
</feature>
<keyword evidence="6" id="KW-0175">Coiled coil</keyword>
<evidence type="ECO:0000256" key="1">
    <source>
        <dbReference type="ARBA" id="ARBA00022723"/>
    </source>
</evidence>
<feature type="zinc finger region" description="TRAF-type" evidence="5">
    <location>
        <begin position="261"/>
        <end position="307"/>
    </location>
</feature>
<evidence type="ECO:0000256" key="3">
    <source>
        <dbReference type="ARBA" id="ARBA00022833"/>
    </source>
</evidence>
<gene>
    <name evidence="9" type="ORF">Esi_0003_0328</name>
</gene>
<keyword evidence="4" id="KW-0040">ANK repeat</keyword>
<dbReference type="PROSITE" id="PS50297">
    <property type="entry name" value="ANK_REP_REGION"/>
    <property type="match status" value="3"/>
</dbReference>
<dbReference type="SUPFAM" id="SSF49599">
    <property type="entry name" value="TRAF domain-like"/>
    <property type="match status" value="2"/>
</dbReference>
<feature type="region of interest" description="Disordered" evidence="7">
    <location>
        <begin position="656"/>
        <end position="736"/>
    </location>
</feature>
<dbReference type="OrthoDB" id="186134at2759"/>
<sequence length="2043" mass="222885">MADHLLHSCPRRSAPCREGCGQSLVVMEAERHYQDHCPKRLVICPLGCRAEMRQEKLGEHMDEKCPFRSSPCEACGVSLPLERHAKHLAESCPRVPRSCTNGCGSRVRGEDLQHHLSKECPKRVVPCPLGCPEDQLWAEEVSSHLRDSCPLQREPCRRGCGEQVAVCSREQHEAAECSERLVKCECGMEHPFSKTEDHRITACLAVVSYCSLGCGVKVRKMDMDLHQEKHCERKTLRTLSKMIDCPLGCGHLILRQWEFQHRTFDCPKRPALCPRGCSAKVAADEVAAHSLTCGRRRIRCGAESTGCERMLLTWLGHTDASLRRRQEENASNFPHGAADVFDKGGKSLVACSDHGSDALMWAAGKGDSEHALLEEIISLSGGTSVNRESYHGDTALTIACSRGHVRSVRTLVKIGHAEVNHETRAGKTPLIEAARHGRTAVVRVLMEFRAVISYKNRRGQTATWWANRLGHHDCALLMTREVKAETTLRLMSSQIARGDVQAVRSLVELGEPYMDNHREHLEAEIERMATELEAASKKLRELSTLKGKLSPELERLKASLTKDLARRRKIQREAAKSTRAGTRGRNLENQLAVSTTRSSGVAVISSRSFQAMQSRALRLFQRSVSRFQALTEDDFKRVADLNLLPEDVGVRKVAVDKAEEGENEGEALKKADSKAEVDEEAAPTVQEGDREEHAGIAEEKEAGRNPTPSLSAAASSSSSRRQLSLGQSRSGSDAEAGELGVKEVNPALSPPSATAPAAAVVLRVVRATVLVLGGCGLGALPSDKELWEAVKPMLSDGSLRHRVRHFDRRSIPVGVLNGVRALLNIGIDGSSEGNAEGNSERRGSGCRLPGPLDDAHSPPHSDRTVTLSADSTCEQSGGGNTTESASAIEENHSGGEETATTVDGNRAAHELSAQLSIYHGGTDNSNGRADANHRRNTKSVTLCDTTNTQIYSPTTDDGGGRTTNDDDDGEDDGDSDYSGADEDPWGDGCGESRWGQLTVRGTDIGTSHTGGGAGAELALVRALGSWCASVSAYDRLAHLPPGSAARRAAEAETEWDELERRIARSRLDVQLEEFSLQVLTEEIAGATTSAEYLTQKRAWVEDRLGVARLLSLFSPAGHSLVSWAAACGQTEIVEILMSHGATAELGDETRAVSASIIQLFYRFRRYLRQTSSTAAAAAPNPATTEHNLRNSCSSGNSSDEDGGHAGAATPGTRKGAEAVPHGEGRHPSLTSRRMEYVIEMMGRQATLARLRKSRRLPLTEAAYNGHHEVLQFFRLRRTPLYGASRTWLYPRAPPPFAPLGDGTSENYKLEAPMSVAECAKAGTRDRGCKERIPGRGWVGETDMENHFAVTERVAGAVWREITTVAAMGREEKGRRRALRIKMRKQEDLIKAMDAAIEDGYLKAPEVIALCQEGASIDRETENGCTALIIAAEEDPHAPNHTWVRNEEGWEVLAAALLLDRRIHRPKIDYESKVTGHTALTRACALGRLETAEVLLDRGADINRRPKRRPITPLPPLRQTPRQRRPGSPPSLATLPSSSVSRAAAAAVELRERFCRPPLVAAAAAGHASMVRLLLDRGADPAVADGNGDTAADVAKRRAFVDVQGELARKDAGYFGVAAGQRGAANPLVPCCWGCGKLVETGHRKIEHEQECAHREVECNYKCGAYRLQHRELARHLAESCRLRPVVCSTRCGVSVVAEDYANHQATTCPMRPVVCKACKNKVVASALSRHEAETCPMRMVECEQGCGEKVPVSGISRHLAKTCSLMCVTCRLGCGQSMSLKMLAEHEKSLCSERFVKCRWGCSEDVKAKHIDDHEKFECKHADAPCGNRCGLYLPLGDMKRHYADSCAHRFVPCGLGCGYRVRAKDLPFHESNECESRLISCPSGCGGGGSGGGGNDENKSGTATATATAVFPARALEVHMMYGCALRLVKCAACGDEVTAKDLDSHKKDTCRRRLIACGNDGCFLQLPSEDMVAHREKECSRRRVWCLQGCGEEMRADERRRHHAMACSMRYIPCPLGCPKKVRVSEVDDHVDFLCVRRHMA</sequence>
<dbReference type="GO" id="GO:0008270">
    <property type="term" value="F:zinc ion binding"/>
    <property type="evidence" value="ECO:0007669"/>
    <property type="project" value="UniProtKB-KW"/>
</dbReference>
<feature type="compositionally biased region" description="Basic and acidic residues" evidence="7">
    <location>
        <begin position="853"/>
        <end position="863"/>
    </location>
</feature>
<proteinExistence type="predicted"/>
<evidence type="ECO:0000256" key="5">
    <source>
        <dbReference type="PROSITE-ProRule" id="PRU00207"/>
    </source>
</evidence>
<dbReference type="eggNOG" id="KOG4177">
    <property type="taxonomic scope" value="Eukaryota"/>
</dbReference>
<feature type="domain" description="TRAF-type" evidence="8">
    <location>
        <begin position="4"/>
        <end position="57"/>
    </location>
</feature>
<dbReference type="InterPro" id="IPR036770">
    <property type="entry name" value="Ankyrin_rpt-contain_sf"/>
</dbReference>
<dbReference type="Proteomes" id="UP000002630">
    <property type="component" value="Linkage Group LG02"/>
</dbReference>
<dbReference type="InterPro" id="IPR002110">
    <property type="entry name" value="Ankyrin_rpt"/>
</dbReference>
<dbReference type="eggNOG" id="KOG0297">
    <property type="taxonomic scope" value="Eukaryota"/>
</dbReference>
<feature type="domain" description="TRAF-type" evidence="8">
    <location>
        <begin position="1814"/>
        <end position="1862"/>
    </location>
</feature>
<dbReference type="Pfam" id="PF02176">
    <property type="entry name" value="zf-TRAF"/>
    <property type="match status" value="5"/>
</dbReference>
<feature type="zinc finger region" description="TRAF-type" evidence="5">
    <location>
        <begin position="1946"/>
        <end position="1996"/>
    </location>
</feature>
<feature type="zinc finger region" description="TRAF-type" evidence="5">
    <location>
        <begin position="1814"/>
        <end position="1862"/>
    </location>
</feature>
<dbReference type="PANTHER" id="PTHR10131:SF94">
    <property type="entry name" value="TNF RECEPTOR-ASSOCIATED FACTOR 4"/>
    <property type="match status" value="1"/>
</dbReference>
<feature type="domain" description="TRAF-type" evidence="8">
    <location>
        <begin position="143"/>
        <end position="185"/>
    </location>
</feature>
<feature type="domain" description="TRAF-type" evidence="8">
    <location>
        <begin position="1946"/>
        <end position="1996"/>
    </location>
</feature>
<evidence type="ECO:0000313" key="10">
    <source>
        <dbReference type="Proteomes" id="UP000002630"/>
    </source>
</evidence>
<evidence type="ECO:0000256" key="6">
    <source>
        <dbReference type="SAM" id="Coils"/>
    </source>
</evidence>
<dbReference type="STRING" id="2880.D7FW96"/>
<feature type="domain" description="TRAF-type" evidence="8">
    <location>
        <begin position="1647"/>
        <end position="1691"/>
    </location>
</feature>
<feature type="repeat" description="ANK" evidence="4">
    <location>
        <begin position="1557"/>
        <end position="1585"/>
    </location>
</feature>
<feature type="repeat" description="ANK" evidence="4">
    <location>
        <begin position="1116"/>
        <end position="1148"/>
    </location>
</feature>
<accession>D7FW96</accession>
<protein>
    <submittedName>
        <fullName evidence="9">Ankyrin, TRAF-type zinc finger protein</fullName>
    </submittedName>
</protein>
<feature type="zinc finger region" description="TRAF-type" evidence="5">
    <location>
        <begin position="87"/>
        <end position="131"/>
    </location>
</feature>
<feature type="domain" description="TRAF-type" evidence="8">
    <location>
        <begin position="1730"/>
        <end position="1774"/>
    </location>
</feature>
<feature type="zinc finger region" description="TRAF-type" evidence="5">
    <location>
        <begin position="4"/>
        <end position="57"/>
    </location>
</feature>
<dbReference type="SMART" id="SM00248">
    <property type="entry name" value="ANK"/>
    <property type="match status" value="8"/>
</dbReference>
<feature type="repeat" description="ANK" evidence="4">
    <location>
        <begin position="425"/>
        <end position="457"/>
    </location>
</feature>
<reference evidence="9 10" key="1">
    <citation type="journal article" date="2010" name="Nature">
        <title>The Ectocarpus genome and the independent evolution of multicellularity in brown algae.</title>
        <authorList>
            <person name="Cock J.M."/>
            <person name="Sterck L."/>
            <person name="Rouze P."/>
            <person name="Scornet D."/>
            <person name="Allen A.E."/>
            <person name="Amoutzias G."/>
            <person name="Anthouard V."/>
            <person name="Artiguenave F."/>
            <person name="Aury J.M."/>
            <person name="Badger J.H."/>
            <person name="Beszteri B."/>
            <person name="Billiau K."/>
            <person name="Bonnet E."/>
            <person name="Bothwell J.H."/>
            <person name="Bowler C."/>
            <person name="Boyen C."/>
            <person name="Brownlee C."/>
            <person name="Carrano C.J."/>
            <person name="Charrier B."/>
            <person name="Cho G.Y."/>
            <person name="Coelho S.M."/>
            <person name="Collen J."/>
            <person name="Corre E."/>
            <person name="Da Silva C."/>
            <person name="Delage L."/>
            <person name="Delaroque N."/>
            <person name="Dittami S.M."/>
            <person name="Doulbeau S."/>
            <person name="Elias M."/>
            <person name="Farnham G."/>
            <person name="Gachon C.M."/>
            <person name="Gschloessl B."/>
            <person name="Heesch S."/>
            <person name="Jabbari K."/>
            <person name="Jubin C."/>
            <person name="Kawai H."/>
            <person name="Kimura K."/>
            <person name="Kloareg B."/>
            <person name="Kupper F.C."/>
            <person name="Lang D."/>
            <person name="Le Bail A."/>
            <person name="Leblanc C."/>
            <person name="Lerouge P."/>
            <person name="Lohr M."/>
            <person name="Lopez P.J."/>
            <person name="Martens C."/>
            <person name="Maumus F."/>
            <person name="Michel G."/>
            <person name="Miranda-Saavedra D."/>
            <person name="Morales J."/>
            <person name="Moreau H."/>
            <person name="Motomura T."/>
            <person name="Nagasato C."/>
            <person name="Napoli C.A."/>
            <person name="Nelson D.R."/>
            <person name="Nyvall-Collen P."/>
            <person name="Peters A.F."/>
            <person name="Pommier C."/>
            <person name="Potin P."/>
            <person name="Poulain J."/>
            <person name="Quesneville H."/>
            <person name="Read B."/>
            <person name="Rensing S.A."/>
            <person name="Ritter A."/>
            <person name="Rousvoal S."/>
            <person name="Samanta M."/>
            <person name="Samson G."/>
            <person name="Schroeder D.C."/>
            <person name="Segurens B."/>
            <person name="Strittmatter M."/>
            <person name="Tonon T."/>
            <person name="Tregear J.W."/>
            <person name="Valentin K."/>
            <person name="von Dassow P."/>
            <person name="Yamagishi T."/>
            <person name="Van de Peer Y."/>
            <person name="Wincker P."/>
        </authorList>
    </citation>
    <scope>NUCLEOTIDE SEQUENCE [LARGE SCALE GENOMIC DNA]</scope>
    <source>
        <strain evidence="10">Ec32 / CCAP1310/4</strain>
    </source>
</reference>
<feature type="zinc finger region" description="TRAF-type" evidence="5">
    <location>
        <begin position="143"/>
        <end position="185"/>
    </location>
</feature>
<dbReference type="InterPro" id="IPR013083">
    <property type="entry name" value="Znf_RING/FYVE/PHD"/>
</dbReference>
<dbReference type="Gene3D" id="3.30.40.10">
    <property type="entry name" value="Zinc/RING finger domain, C3HC4 (zinc finger)"/>
    <property type="match status" value="12"/>
</dbReference>
<dbReference type="EMBL" id="FN648486">
    <property type="protein sequence ID" value="CBJ25616.1"/>
    <property type="molecule type" value="Genomic_DNA"/>
</dbReference>
<evidence type="ECO:0000313" key="9">
    <source>
        <dbReference type="EMBL" id="CBJ25616.1"/>
    </source>
</evidence>